<organism evidence="2 3">
    <name type="scientific">Kistimonas scapharcae</name>
    <dbReference type="NCBI Taxonomy" id="1036133"/>
    <lineage>
        <taxon>Bacteria</taxon>
        <taxon>Pseudomonadati</taxon>
        <taxon>Pseudomonadota</taxon>
        <taxon>Gammaproteobacteria</taxon>
        <taxon>Oceanospirillales</taxon>
        <taxon>Endozoicomonadaceae</taxon>
        <taxon>Kistimonas</taxon>
    </lineage>
</organism>
<evidence type="ECO:0000313" key="3">
    <source>
        <dbReference type="Proteomes" id="UP001500604"/>
    </source>
</evidence>
<keyword evidence="3" id="KW-1185">Reference proteome</keyword>
<proteinExistence type="predicted"/>
<dbReference type="Pfam" id="PF11137">
    <property type="entry name" value="DUF2909"/>
    <property type="match status" value="1"/>
</dbReference>
<sequence length="84" mass="9233">MLVSGVEISEPADMWLKVIIVVLLLAVIGSLASGFYFLIKDRSGSPRLVWSLTTRVTLSAIILALIVYGHMSGQLEVSAPWLYR</sequence>
<dbReference type="EMBL" id="BAABFL010000451">
    <property type="protein sequence ID" value="GAA4651399.1"/>
    <property type="molecule type" value="Genomic_DNA"/>
</dbReference>
<dbReference type="NCBIfam" id="NF033233">
    <property type="entry name" value="twin_helix"/>
    <property type="match status" value="1"/>
</dbReference>
<feature type="transmembrane region" description="Helical" evidence="1">
    <location>
        <begin position="48"/>
        <end position="71"/>
    </location>
</feature>
<keyword evidence="1" id="KW-1133">Transmembrane helix</keyword>
<feature type="transmembrane region" description="Helical" evidence="1">
    <location>
        <begin position="15"/>
        <end position="39"/>
    </location>
</feature>
<protein>
    <recommendedName>
        <fullName evidence="4">Twin transmembrane helix small protein</fullName>
    </recommendedName>
</protein>
<reference evidence="3" key="1">
    <citation type="journal article" date="2019" name="Int. J. Syst. Evol. Microbiol.">
        <title>The Global Catalogue of Microorganisms (GCM) 10K type strain sequencing project: providing services to taxonomists for standard genome sequencing and annotation.</title>
        <authorList>
            <consortium name="The Broad Institute Genomics Platform"/>
            <consortium name="The Broad Institute Genome Sequencing Center for Infectious Disease"/>
            <person name="Wu L."/>
            <person name="Ma J."/>
        </authorList>
    </citation>
    <scope>NUCLEOTIDE SEQUENCE [LARGE SCALE GENOMIC DNA]</scope>
    <source>
        <strain evidence="3">JCM 17805</strain>
    </source>
</reference>
<dbReference type="Proteomes" id="UP001500604">
    <property type="component" value="Unassembled WGS sequence"/>
</dbReference>
<comment type="caution">
    <text evidence="2">The sequence shown here is derived from an EMBL/GenBank/DDBJ whole genome shotgun (WGS) entry which is preliminary data.</text>
</comment>
<keyword evidence="1" id="KW-0472">Membrane</keyword>
<evidence type="ECO:0008006" key="4">
    <source>
        <dbReference type="Google" id="ProtNLM"/>
    </source>
</evidence>
<name>A0ABP8V5Y0_9GAMM</name>
<evidence type="ECO:0000256" key="1">
    <source>
        <dbReference type="SAM" id="Phobius"/>
    </source>
</evidence>
<accession>A0ABP8V5Y0</accession>
<keyword evidence="1" id="KW-0812">Transmembrane</keyword>
<dbReference type="RefSeq" id="WP_246506670.1">
    <property type="nucleotide sequence ID" value="NZ_BAABFL010000451.1"/>
</dbReference>
<dbReference type="InterPro" id="IPR021313">
    <property type="entry name" value="DUF2909"/>
</dbReference>
<evidence type="ECO:0000313" key="2">
    <source>
        <dbReference type="EMBL" id="GAA4651399.1"/>
    </source>
</evidence>
<gene>
    <name evidence="2" type="ORF">GCM10023116_36830</name>
</gene>